<dbReference type="GeneID" id="25366234"/>
<evidence type="ECO:0000313" key="3">
    <source>
        <dbReference type="Proteomes" id="UP000030641"/>
    </source>
</evidence>
<proteinExistence type="predicted"/>
<dbReference type="EMBL" id="KL584756">
    <property type="protein sequence ID" value="KEQ96645.1"/>
    <property type="molecule type" value="Genomic_DNA"/>
</dbReference>
<sequence length="195" mass="21982">MTLNDSKLRPNPQNEPATCQSGIEAEPPKYSRDTSPPVYSSVEEQWDVRFTTRYIPGDAEPGHGRKGMLVSRAVRDQGRLTCARYGIADQKQAQPDVVFTCALQPRVSRLGTDWARSMMIWSSWKTARELATHRHVKKCQCDSKYIATGFSAHGDMTRMCNVRDAKVKKRMERHDRRCACNVFKSVVESSSVVGG</sequence>
<protein>
    <submittedName>
        <fullName evidence="2">Uncharacterized protein</fullName>
    </submittedName>
</protein>
<dbReference type="Proteomes" id="UP000030641">
    <property type="component" value="Unassembled WGS sequence"/>
</dbReference>
<reference evidence="2 3" key="1">
    <citation type="journal article" date="2014" name="BMC Genomics">
        <title>Genome sequencing of four Aureobasidium pullulans varieties: biotechnological potential, stress tolerance, and description of new species.</title>
        <authorList>
            <person name="Gostin Ar C."/>
            <person name="Ohm R.A."/>
            <person name="Kogej T."/>
            <person name="Sonjak S."/>
            <person name="Turk M."/>
            <person name="Zajc J."/>
            <person name="Zalar P."/>
            <person name="Grube M."/>
            <person name="Sun H."/>
            <person name="Han J."/>
            <person name="Sharma A."/>
            <person name="Chiniquy J."/>
            <person name="Ngan C.Y."/>
            <person name="Lipzen A."/>
            <person name="Barry K."/>
            <person name="Grigoriev I.V."/>
            <person name="Gunde-Cimerman N."/>
        </authorList>
    </citation>
    <scope>NUCLEOTIDE SEQUENCE [LARGE SCALE GENOMIC DNA]</scope>
    <source>
        <strain evidence="2 3">EXF-2481</strain>
    </source>
</reference>
<dbReference type="InParanoid" id="A0A074YG16"/>
<dbReference type="AlphaFoldDB" id="A0A074YG16"/>
<evidence type="ECO:0000313" key="2">
    <source>
        <dbReference type="EMBL" id="KEQ96645.1"/>
    </source>
</evidence>
<dbReference type="RefSeq" id="XP_013344996.1">
    <property type="nucleotide sequence ID" value="XM_013489542.1"/>
</dbReference>
<gene>
    <name evidence="2" type="ORF">AUEXF2481DRAFT_38907</name>
</gene>
<keyword evidence="3" id="KW-1185">Reference proteome</keyword>
<dbReference type="HOGENOM" id="CLU_1434184_0_0_1"/>
<accession>A0A074YG16</accession>
<name>A0A074YG16_AURSE</name>
<organism evidence="2 3">
    <name type="scientific">Aureobasidium subglaciale (strain EXF-2481)</name>
    <name type="common">Aureobasidium pullulans var. subglaciale</name>
    <dbReference type="NCBI Taxonomy" id="1043005"/>
    <lineage>
        <taxon>Eukaryota</taxon>
        <taxon>Fungi</taxon>
        <taxon>Dikarya</taxon>
        <taxon>Ascomycota</taxon>
        <taxon>Pezizomycotina</taxon>
        <taxon>Dothideomycetes</taxon>
        <taxon>Dothideomycetidae</taxon>
        <taxon>Dothideales</taxon>
        <taxon>Saccotheciaceae</taxon>
        <taxon>Aureobasidium</taxon>
    </lineage>
</organism>
<feature type="compositionally biased region" description="Polar residues" evidence="1">
    <location>
        <begin position="1"/>
        <end position="21"/>
    </location>
</feature>
<evidence type="ECO:0000256" key="1">
    <source>
        <dbReference type="SAM" id="MobiDB-lite"/>
    </source>
</evidence>
<feature type="region of interest" description="Disordered" evidence="1">
    <location>
        <begin position="1"/>
        <end position="42"/>
    </location>
</feature>